<dbReference type="STRING" id="767434.Fraau_0138"/>
<evidence type="ECO:0000256" key="1">
    <source>
        <dbReference type="ARBA" id="ARBA00004141"/>
    </source>
</evidence>
<dbReference type="PANTHER" id="PTHR16950">
    <property type="entry name" value="ZINC TRANSPORTER SLC39A7 HISTIDINE-RICH MEMBRANE PROTEIN KE4"/>
    <property type="match status" value="1"/>
</dbReference>
<protein>
    <submittedName>
        <fullName evidence="6">Putative divalent heavy-metal cations transporter</fullName>
    </submittedName>
</protein>
<dbReference type="RefSeq" id="WP_014401643.1">
    <property type="nucleotide sequence ID" value="NC_017033.1"/>
</dbReference>
<feature type="transmembrane region" description="Helical" evidence="5">
    <location>
        <begin position="164"/>
        <end position="185"/>
    </location>
</feature>
<evidence type="ECO:0000256" key="5">
    <source>
        <dbReference type="SAM" id="Phobius"/>
    </source>
</evidence>
<dbReference type="EMBL" id="CP003350">
    <property type="protein sequence ID" value="AFC84637.1"/>
    <property type="molecule type" value="Genomic_DNA"/>
</dbReference>
<organism evidence="6 7">
    <name type="scientific">Frateuria aurantia (strain ATCC 33424 / DSM 6220 / KCTC 2777 / LMG 1558 / NBRC 3245 / NCIMB 13370)</name>
    <name type="common">Acetobacter aurantius</name>
    <dbReference type="NCBI Taxonomy" id="767434"/>
    <lineage>
        <taxon>Bacteria</taxon>
        <taxon>Pseudomonadati</taxon>
        <taxon>Pseudomonadota</taxon>
        <taxon>Gammaproteobacteria</taxon>
        <taxon>Lysobacterales</taxon>
        <taxon>Rhodanobacteraceae</taxon>
        <taxon>Frateuria</taxon>
    </lineage>
</organism>
<dbReference type="PANTHER" id="PTHR16950:SF16">
    <property type="entry name" value="ZINC TRANSPORTER ZIP13"/>
    <property type="match status" value="1"/>
</dbReference>
<keyword evidence="3 5" id="KW-1133">Transmembrane helix</keyword>
<evidence type="ECO:0000256" key="4">
    <source>
        <dbReference type="ARBA" id="ARBA00023136"/>
    </source>
</evidence>
<evidence type="ECO:0000256" key="3">
    <source>
        <dbReference type="ARBA" id="ARBA00022989"/>
    </source>
</evidence>
<keyword evidence="2 5" id="KW-0812">Transmembrane</keyword>
<dbReference type="eggNOG" id="COG0428">
    <property type="taxonomic scope" value="Bacteria"/>
</dbReference>
<sequence>MVQAVDFKDVLLTSLAVTAAALCTRSLVGVRPVRLQRCLPWLQSLAAGLLLGDALLHMLPEAGHHHLSPEYLGEAMLLGLLLSLGLEHLLDRHRPQTSISSLGYMDLFNDAFHHTVDGLVIGSSFAVNEHVGLMVAAAILLHELPREIANAGVLIGAGYTPRQAFVRSLMTTIGVPIGALAGVALSHLPDYLLGAVLAFAAGATVYLVCIDIIPAVQRSTARHTSRPLWGGTCIGAAAMWLLKATVG</sequence>
<keyword evidence="7" id="KW-1185">Reference proteome</keyword>
<dbReference type="KEGG" id="fau:Fraau_0138"/>
<feature type="transmembrane region" description="Helical" evidence="5">
    <location>
        <begin position="191"/>
        <end position="216"/>
    </location>
</feature>
<dbReference type="GO" id="GO:0016020">
    <property type="term" value="C:membrane"/>
    <property type="evidence" value="ECO:0007669"/>
    <property type="project" value="UniProtKB-SubCell"/>
</dbReference>
<name>H8L0L1_FRAAD</name>
<dbReference type="GO" id="GO:0046873">
    <property type="term" value="F:metal ion transmembrane transporter activity"/>
    <property type="evidence" value="ECO:0007669"/>
    <property type="project" value="InterPro"/>
</dbReference>
<evidence type="ECO:0000313" key="6">
    <source>
        <dbReference type="EMBL" id="AFC84637.1"/>
    </source>
</evidence>
<dbReference type="HOGENOM" id="CLU_015114_0_5_6"/>
<dbReference type="Proteomes" id="UP000005234">
    <property type="component" value="Chromosome"/>
</dbReference>
<accession>H8L0L1</accession>
<dbReference type="InterPro" id="IPR003689">
    <property type="entry name" value="ZIP"/>
</dbReference>
<dbReference type="Pfam" id="PF02535">
    <property type="entry name" value="Zip"/>
    <property type="match status" value="1"/>
</dbReference>
<evidence type="ECO:0000256" key="2">
    <source>
        <dbReference type="ARBA" id="ARBA00022692"/>
    </source>
</evidence>
<feature type="transmembrane region" description="Helical" evidence="5">
    <location>
        <begin position="12"/>
        <end position="28"/>
    </location>
</feature>
<dbReference type="AlphaFoldDB" id="H8L0L1"/>
<evidence type="ECO:0000313" key="7">
    <source>
        <dbReference type="Proteomes" id="UP000005234"/>
    </source>
</evidence>
<gene>
    <name evidence="6" type="ordered locus">Fraau_0138</name>
</gene>
<comment type="subcellular location">
    <subcellularLocation>
        <location evidence="1">Membrane</location>
        <topology evidence="1">Multi-pass membrane protein</topology>
    </subcellularLocation>
</comment>
<keyword evidence="4 5" id="KW-0472">Membrane</keyword>
<reference evidence="6" key="1">
    <citation type="submission" date="2012-02" db="EMBL/GenBank/DDBJ databases">
        <title>The complete genome of Frateuria aurantia DSM 6220.</title>
        <authorList>
            <consortium name="US DOE Joint Genome Institute (JGI-PGF)"/>
            <person name="Lucas S."/>
            <person name="Copeland A."/>
            <person name="Lapidus A."/>
            <person name="Glavina del Rio T."/>
            <person name="Dalin E."/>
            <person name="Tice H."/>
            <person name="Bruce D."/>
            <person name="Goodwin L."/>
            <person name="Pitluck S."/>
            <person name="Peters L."/>
            <person name="Ovchinnikova G."/>
            <person name="Teshima H."/>
            <person name="Kyrpides N."/>
            <person name="Mavromatis K."/>
            <person name="Ivanova N."/>
            <person name="Brettin T."/>
            <person name="Detter J.C."/>
            <person name="Han C."/>
            <person name="Larimer F."/>
            <person name="Land M."/>
            <person name="Hauser L."/>
            <person name="Markowitz V."/>
            <person name="Cheng J.-F."/>
            <person name="Hugenholtz P."/>
            <person name="Woyke T."/>
            <person name="Wu D."/>
            <person name="Brambilla E."/>
            <person name="Klenk H.-P."/>
            <person name="Eisen J.A."/>
        </authorList>
    </citation>
    <scope>NUCLEOTIDE SEQUENCE</scope>
    <source>
        <strain evidence="6">DSM 6220</strain>
    </source>
</reference>
<proteinExistence type="predicted"/>